<dbReference type="SUPFAM" id="SSF51261">
    <property type="entry name" value="Duplicated hybrid motif"/>
    <property type="match status" value="1"/>
</dbReference>
<dbReference type="Proteomes" id="UP000095488">
    <property type="component" value="Unassembled WGS sequence"/>
</dbReference>
<dbReference type="EMBL" id="CYZR01000009">
    <property type="protein sequence ID" value="CUO20529.1"/>
    <property type="molecule type" value="Genomic_DNA"/>
</dbReference>
<proteinExistence type="predicted"/>
<dbReference type="RefSeq" id="WP_055260182.1">
    <property type="nucleotide sequence ID" value="NZ_BCMV01000027.1"/>
</dbReference>
<evidence type="ECO:0000313" key="2">
    <source>
        <dbReference type="Proteomes" id="UP000095488"/>
    </source>
</evidence>
<name>A0ABP2AVS8_SARVE</name>
<comment type="caution">
    <text evidence="1">The sequence shown here is derived from an EMBL/GenBank/DDBJ whole genome shotgun (WGS) entry which is preliminary data.</text>
</comment>
<gene>
    <name evidence="1" type="ORF">ERS852473_02197</name>
</gene>
<dbReference type="InterPro" id="IPR011055">
    <property type="entry name" value="Dup_hybrid_motif"/>
</dbReference>
<keyword evidence="2" id="KW-1185">Reference proteome</keyword>
<protein>
    <submittedName>
        <fullName evidence="1">Uncharacterized protein</fullName>
    </submittedName>
</protein>
<accession>A0ABP2AVS8</accession>
<evidence type="ECO:0000313" key="1">
    <source>
        <dbReference type="EMBL" id="CUO20529.1"/>
    </source>
</evidence>
<organism evidence="1 2">
    <name type="scientific">Sarcina ventriculi</name>
    <name type="common">Clostridium ventriculi</name>
    <dbReference type="NCBI Taxonomy" id="1267"/>
    <lineage>
        <taxon>Bacteria</taxon>
        <taxon>Bacillati</taxon>
        <taxon>Bacillota</taxon>
        <taxon>Clostridia</taxon>
        <taxon>Eubacteriales</taxon>
        <taxon>Clostridiaceae</taxon>
        <taxon>Sarcina</taxon>
    </lineage>
</organism>
<sequence length="110" mass="12628">MEAFYGRNTISYNYSKENNILNKNEIVLKNKLLLSPVSGVVKKIDSYNAEIIIKTYDGYMLFLYLNNKEIIKGNIECFVTEGSLLFKGDVIFKIDCGYEKADIVILKIKN</sequence>
<reference evidence="1 2" key="1">
    <citation type="submission" date="2015-09" db="EMBL/GenBank/DDBJ databases">
        <authorList>
            <consortium name="Pathogen Informatics"/>
            <person name="Wu L."/>
            <person name="Ma J."/>
        </authorList>
    </citation>
    <scope>NUCLEOTIDE SEQUENCE [LARGE SCALE GENOMIC DNA]</scope>
    <source>
        <strain evidence="1 2">2789STDY5834858</strain>
    </source>
</reference>